<comment type="caution">
    <text evidence="3">The sequence shown here is derived from an EMBL/GenBank/DDBJ whole genome shotgun (WGS) entry which is preliminary data.</text>
</comment>
<evidence type="ECO:0000259" key="2">
    <source>
        <dbReference type="Pfam" id="PF13391"/>
    </source>
</evidence>
<feature type="compositionally biased region" description="Acidic residues" evidence="1">
    <location>
        <begin position="286"/>
        <end position="306"/>
    </location>
</feature>
<accession>A0A2B7X419</accession>
<evidence type="ECO:0000313" key="3">
    <source>
        <dbReference type="EMBL" id="PGH03521.1"/>
    </source>
</evidence>
<dbReference type="EMBL" id="PDNB01000147">
    <property type="protein sequence ID" value="PGH03521.1"/>
    <property type="molecule type" value="Genomic_DNA"/>
</dbReference>
<feature type="region of interest" description="Disordered" evidence="1">
    <location>
        <begin position="1"/>
        <end position="81"/>
    </location>
</feature>
<gene>
    <name evidence="3" type="ORF">AJ79_07356</name>
</gene>
<reference evidence="3 4" key="1">
    <citation type="submission" date="2017-10" db="EMBL/GenBank/DDBJ databases">
        <title>Comparative genomics in systemic dimorphic fungi from Ajellomycetaceae.</title>
        <authorList>
            <person name="Munoz J.F."/>
            <person name="Mcewen J.G."/>
            <person name="Clay O.K."/>
            <person name="Cuomo C.A."/>
        </authorList>
    </citation>
    <scope>NUCLEOTIDE SEQUENCE [LARGE SCALE GENOMIC DNA]</scope>
    <source>
        <strain evidence="3 4">UAMH5409</strain>
    </source>
</reference>
<dbReference type="AlphaFoldDB" id="A0A2B7X419"/>
<feature type="compositionally biased region" description="Polar residues" evidence="1">
    <location>
        <begin position="307"/>
        <end position="317"/>
    </location>
</feature>
<proteinExistence type="predicted"/>
<name>A0A2B7X419_9EURO</name>
<protein>
    <recommendedName>
        <fullName evidence="2">HNH nuclease domain-containing protein</fullName>
    </recommendedName>
</protein>
<dbReference type="Proteomes" id="UP000223968">
    <property type="component" value="Unassembled WGS sequence"/>
</dbReference>
<evidence type="ECO:0000313" key="4">
    <source>
        <dbReference type="Proteomes" id="UP000223968"/>
    </source>
</evidence>
<feature type="domain" description="HNH nuclease" evidence="2">
    <location>
        <begin position="92"/>
        <end position="175"/>
    </location>
</feature>
<feature type="region of interest" description="Disordered" evidence="1">
    <location>
        <begin position="280"/>
        <end position="332"/>
    </location>
</feature>
<dbReference type="OrthoDB" id="5416097at2759"/>
<dbReference type="Pfam" id="PF13391">
    <property type="entry name" value="HNH_2"/>
    <property type="match status" value="1"/>
</dbReference>
<organism evidence="3 4">
    <name type="scientific">Helicocarpus griseus UAMH5409</name>
    <dbReference type="NCBI Taxonomy" id="1447875"/>
    <lineage>
        <taxon>Eukaryota</taxon>
        <taxon>Fungi</taxon>
        <taxon>Dikarya</taxon>
        <taxon>Ascomycota</taxon>
        <taxon>Pezizomycotina</taxon>
        <taxon>Eurotiomycetes</taxon>
        <taxon>Eurotiomycetidae</taxon>
        <taxon>Onygenales</taxon>
        <taxon>Ajellomycetaceae</taxon>
        <taxon>Helicocarpus</taxon>
    </lineage>
</organism>
<dbReference type="InterPro" id="IPR003615">
    <property type="entry name" value="HNH_nuc"/>
</dbReference>
<evidence type="ECO:0000256" key="1">
    <source>
        <dbReference type="SAM" id="MobiDB-lite"/>
    </source>
</evidence>
<feature type="compositionally biased region" description="Low complexity" evidence="1">
    <location>
        <begin position="45"/>
        <end position="56"/>
    </location>
</feature>
<keyword evidence="4" id="KW-1185">Reference proteome</keyword>
<feature type="compositionally biased region" description="Polar residues" evidence="1">
    <location>
        <begin position="22"/>
        <end position="32"/>
    </location>
</feature>
<sequence length="332" mass="37181">MVNDAKVARIWTQRIRSRAPSVASTQGSASNRSSKPPTTPPTAPSPSQKAPSQPISPSTPPSGSRRRKAGSSDVRSREAPELKCRKRDNKLCIVTRSGPPTEVAHIFPFAMRHLQGPAAITERQNPWVVLKMFWSEERVDRWFNAIDGPGTETVENLFCLAPSVHKYHERAYFAFRPISTDEERKKLELEFFWLPWVRNASAIRISERPSLHSSPDFRADEEGHIVKLFNVQTDQKLSCGDRIVMDTADPEDLPLPNFALLDLQWVLQRLVALHGGAEPLDLPFHDDDDDDSDGVGVESDDDDDYTSEQSTLSSPNEGTDKPSQLLDDAFIQ</sequence>